<dbReference type="OrthoDB" id="7850427at2"/>
<dbReference type="InterPro" id="IPR000182">
    <property type="entry name" value="GNAT_dom"/>
</dbReference>
<protein>
    <submittedName>
        <fullName evidence="2">Acetyltransferase, GNAT family</fullName>
    </submittedName>
</protein>
<keyword evidence="3" id="KW-1185">Reference proteome</keyword>
<dbReference type="Pfam" id="PF13508">
    <property type="entry name" value="Acetyltransf_7"/>
    <property type="match status" value="1"/>
</dbReference>
<dbReference type="Proteomes" id="UP000008130">
    <property type="component" value="Chromosome"/>
</dbReference>
<dbReference type="SUPFAM" id="SSF55729">
    <property type="entry name" value="Acyl-CoA N-acyltransferases (Nat)"/>
    <property type="match status" value="1"/>
</dbReference>
<name>F2J005_POLGS</name>
<keyword evidence="2" id="KW-0808">Transferase</keyword>
<dbReference type="GO" id="GO:0016747">
    <property type="term" value="F:acyltransferase activity, transferring groups other than amino-acyl groups"/>
    <property type="evidence" value="ECO:0007669"/>
    <property type="project" value="InterPro"/>
</dbReference>
<accession>F2J005</accession>
<dbReference type="KEGG" id="pgv:SL003B_3418"/>
<feature type="domain" description="N-acetyltransferase" evidence="1">
    <location>
        <begin position="10"/>
        <end position="159"/>
    </location>
</feature>
<dbReference type="InterPro" id="IPR016181">
    <property type="entry name" value="Acyl_CoA_acyltransferase"/>
</dbReference>
<dbReference type="PROSITE" id="PS51186">
    <property type="entry name" value="GNAT"/>
    <property type="match status" value="1"/>
</dbReference>
<dbReference type="eggNOG" id="COG0456">
    <property type="taxonomic scope" value="Bacteria"/>
</dbReference>
<proteinExistence type="predicted"/>
<gene>
    <name evidence="2" type="ordered locus">SL003B_3418</name>
</gene>
<evidence type="ECO:0000313" key="2">
    <source>
        <dbReference type="EMBL" id="ADZ71840.1"/>
    </source>
</evidence>
<evidence type="ECO:0000259" key="1">
    <source>
        <dbReference type="PROSITE" id="PS51186"/>
    </source>
</evidence>
<sequence length="159" mass="17637">MVRHMGFGLLLGGPATADDIVAMARRFHAETGYPMDRVQEDALRTLLVDASLGRAWLATYRGDRVGYAIALYRHSIDHGGRVALVDDLYLLEGARGRGLGRRFLRAICRDLADFGIRQVHLFADAGGSAAMLYESEGFEPSPLVLFERDLREEDDDDVP</sequence>
<dbReference type="Gene3D" id="3.40.630.30">
    <property type="match status" value="1"/>
</dbReference>
<evidence type="ECO:0000313" key="3">
    <source>
        <dbReference type="Proteomes" id="UP000008130"/>
    </source>
</evidence>
<dbReference type="HOGENOM" id="CLU_013985_34_9_5"/>
<dbReference type="STRING" id="991905.SL003B_3418"/>
<reference evidence="2 3" key="1">
    <citation type="journal article" date="2011" name="J. Bacteriol.">
        <title>Complete genome sequence of Polymorphum gilvum SL003B-26A1T, a crude oil-degrading bacterium from oil-polluted saline soil.</title>
        <authorList>
            <person name="Li S.G."/>
            <person name="Tang Y.Q."/>
            <person name="Nie Y."/>
            <person name="Cai M."/>
            <person name="Wu X.L."/>
        </authorList>
    </citation>
    <scope>NUCLEOTIDE SEQUENCE [LARGE SCALE GENOMIC DNA]</scope>
    <source>
        <strain evidence="3">LMG 25793 / CGMCC 1.9160 / SL003B-26A1</strain>
    </source>
</reference>
<organism evidence="2 3">
    <name type="scientific">Polymorphum gilvum (strain LMG 25793 / CGMCC 1.9160 / SL003B-26A1)</name>
    <dbReference type="NCBI Taxonomy" id="991905"/>
    <lineage>
        <taxon>Bacteria</taxon>
        <taxon>Pseudomonadati</taxon>
        <taxon>Pseudomonadota</taxon>
        <taxon>Alphaproteobacteria</taxon>
        <taxon>Rhodobacterales</taxon>
        <taxon>Paracoccaceae</taxon>
        <taxon>Polymorphum</taxon>
    </lineage>
</organism>
<dbReference type="AlphaFoldDB" id="F2J005"/>
<dbReference type="EMBL" id="CP002568">
    <property type="protein sequence ID" value="ADZ71840.1"/>
    <property type="molecule type" value="Genomic_DNA"/>
</dbReference>